<proteinExistence type="predicted"/>
<gene>
    <name evidence="1" type="ORF">Amon01_000812900</name>
</gene>
<evidence type="ECO:0000313" key="2">
    <source>
        <dbReference type="Proteomes" id="UP001165063"/>
    </source>
</evidence>
<comment type="caution">
    <text evidence="1">The sequence shown here is derived from an EMBL/GenBank/DDBJ whole genome shotgun (WGS) entry which is preliminary data.</text>
</comment>
<reference evidence="1" key="1">
    <citation type="submission" date="2023-04" db="EMBL/GenBank/DDBJ databases">
        <title>Ambrosiozyma monospora NBRC 1965.</title>
        <authorList>
            <person name="Ichikawa N."/>
            <person name="Sato H."/>
            <person name="Tonouchi N."/>
        </authorList>
    </citation>
    <scope>NUCLEOTIDE SEQUENCE</scope>
    <source>
        <strain evidence="1">NBRC 1965</strain>
    </source>
</reference>
<evidence type="ECO:0000313" key="1">
    <source>
        <dbReference type="EMBL" id="GMG56060.1"/>
    </source>
</evidence>
<name>A0A9W6Z6I6_AMBMO</name>
<accession>A0A9W6Z6I6</accession>
<protein>
    <submittedName>
        <fullName evidence="1">Unnamed protein product</fullName>
    </submittedName>
</protein>
<dbReference type="Proteomes" id="UP001165063">
    <property type="component" value="Unassembled WGS sequence"/>
</dbReference>
<keyword evidence="2" id="KW-1185">Reference proteome</keyword>
<organism evidence="1 2">
    <name type="scientific">Ambrosiozyma monospora</name>
    <name type="common">Yeast</name>
    <name type="synonym">Endomycopsis monosporus</name>
    <dbReference type="NCBI Taxonomy" id="43982"/>
    <lineage>
        <taxon>Eukaryota</taxon>
        <taxon>Fungi</taxon>
        <taxon>Dikarya</taxon>
        <taxon>Ascomycota</taxon>
        <taxon>Saccharomycotina</taxon>
        <taxon>Pichiomycetes</taxon>
        <taxon>Pichiales</taxon>
        <taxon>Pichiaceae</taxon>
        <taxon>Ambrosiozyma</taxon>
    </lineage>
</organism>
<sequence>MVFRQDTLNHFALLPVKGRSFVVVNDCDFTGLRGLKSFALQGAMDEKSFMRLPDQLQELELSMCPYFMPNMNSQKVQLQMYGLRKLSSTSMKPSKYVLPSSLKLLSLHNVNFLHLFDFETCKKTLRKMKFVAHEYPYHCSQEEESRLIPDYIEEIEFNITTLKSPRVEHPDFPPFGMVFPDKVHPNLKVVLKIHFGATVILAEQNIPSFEEQILLGVQTKWYMILKNLPKHVTVVKHPDYQNIRVYFMTLANAFGRSLRFVYKEQVSAQIGRSMIHKIQYNDLINEKAKRRKLNEAVFGSIPDLKVYS</sequence>
<dbReference type="AlphaFoldDB" id="A0A9W6Z6I6"/>
<dbReference type="EMBL" id="BSXU01006709">
    <property type="protein sequence ID" value="GMG56060.1"/>
    <property type="molecule type" value="Genomic_DNA"/>
</dbReference>